<dbReference type="PANTHER" id="PTHR32001:SF1">
    <property type="entry name" value="KERATINOCYTE-ASSOCIATED PROTEIN 2"/>
    <property type="match status" value="1"/>
</dbReference>
<reference evidence="7" key="1">
    <citation type="submission" date="2021-05" db="EMBL/GenBank/DDBJ databases">
        <authorList>
            <person name="Alioto T."/>
            <person name="Alioto T."/>
            <person name="Gomez Garrido J."/>
        </authorList>
    </citation>
    <scope>NUCLEOTIDE SEQUENCE</scope>
</reference>
<evidence type="ECO:0000313" key="7">
    <source>
        <dbReference type="EMBL" id="CAG6706906.1"/>
    </source>
</evidence>
<evidence type="ECO:0000256" key="6">
    <source>
        <dbReference type="SAM" id="Phobius"/>
    </source>
</evidence>
<proteinExistence type="inferred from homology"/>
<dbReference type="AlphaFoldDB" id="A0A8D8UL87"/>
<dbReference type="Pfam" id="PF09775">
    <property type="entry name" value="Keratin_assoc"/>
    <property type="match status" value="1"/>
</dbReference>
<dbReference type="InterPro" id="IPR018614">
    <property type="entry name" value="KRTCAP2"/>
</dbReference>
<evidence type="ECO:0000256" key="2">
    <source>
        <dbReference type="ARBA" id="ARBA00007279"/>
    </source>
</evidence>
<sequence length="134" mass="14787">MALSTGNSFIISLVLTILIFSGMQMYRQWLSSSQLNTILGGLLGSLFFLFSLTGLGNLESAIFGKNFQTKLFPEVIFCLFGAVMASGMVHRVCATSCIMFSIIDLYYMQRISQKVHVQPMIQASQPSGGKKKKN</sequence>
<protein>
    <submittedName>
        <fullName evidence="7">Protein KRTCAP2 homolog</fullName>
    </submittedName>
</protein>
<organism evidence="7">
    <name type="scientific">Cacopsylla melanoneura</name>
    <dbReference type="NCBI Taxonomy" id="428564"/>
    <lineage>
        <taxon>Eukaryota</taxon>
        <taxon>Metazoa</taxon>
        <taxon>Ecdysozoa</taxon>
        <taxon>Arthropoda</taxon>
        <taxon>Hexapoda</taxon>
        <taxon>Insecta</taxon>
        <taxon>Pterygota</taxon>
        <taxon>Neoptera</taxon>
        <taxon>Paraneoptera</taxon>
        <taxon>Hemiptera</taxon>
        <taxon>Sternorrhyncha</taxon>
        <taxon>Psylloidea</taxon>
        <taxon>Psyllidae</taxon>
        <taxon>Psyllinae</taxon>
        <taxon>Cacopsylla</taxon>
    </lineage>
</organism>
<dbReference type="EMBL" id="HBUF01325151">
    <property type="protein sequence ID" value="CAG6695718.1"/>
    <property type="molecule type" value="Transcribed_RNA"/>
</dbReference>
<name>A0A8D8UL87_9HEMI</name>
<evidence type="ECO:0000256" key="3">
    <source>
        <dbReference type="ARBA" id="ARBA00022692"/>
    </source>
</evidence>
<dbReference type="PANTHER" id="PTHR32001">
    <property type="entry name" value="KERATINOCYTE-ASSOCIATED PROTEIN 2"/>
    <property type="match status" value="1"/>
</dbReference>
<evidence type="ECO:0000256" key="5">
    <source>
        <dbReference type="ARBA" id="ARBA00023136"/>
    </source>
</evidence>
<keyword evidence="4 6" id="KW-1133">Transmembrane helix</keyword>
<keyword evidence="3 6" id="KW-0812">Transmembrane</keyword>
<comment type="subcellular location">
    <subcellularLocation>
        <location evidence="1">Membrane</location>
        <topology evidence="1">Multi-pass membrane protein</topology>
    </subcellularLocation>
</comment>
<comment type="similarity">
    <text evidence="2">Belongs to the KRTCAP2 family.</text>
</comment>
<feature type="transmembrane region" description="Helical" evidence="6">
    <location>
        <begin position="35"/>
        <end position="55"/>
    </location>
</feature>
<feature type="transmembrane region" description="Helical" evidence="6">
    <location>
        <begin position="6"/>
        <end position="23"/>
    </location>
</feature>
<dbReference type="EMBL" id="HBUF01343646">
    <property type="protein sequence ID" value="CAG6706906.1"/>
    <property type="molecule type" value="Transcribed_RNA"/>
</dbReference>
<feature type="transmembrane region" description="Helical" evidence="6">
    <location>
        <begin position="75"/>
        <end position="103"/>
    </location>
</feature>
<dbReference type="EMBL" id="HBUF01521138">
    <property type="protein sequence ID" value="CAG6748920.1"/>
    <property type="molecule type" value="Transcribed_RNA"/>
</dbReference>
<evidence type="ECO:0000256" key="4">
    <source>
        <dbReference type="ARBA" id="ARBA00022989"/>
    </source>
</evidence>
<accession>A0A8D8UL87</accession>
<dbReference type="GO" id="GO:0016020">
    <property type="term" value="C:membrane"/>
    <property type="evidence" value="ECO:0007669"/>
    <property type="project" value="UniProtKB-SubCell"/>
</dbReference>
<keyword evidence="5 6" id="KW-0472">Membrane</keyword>
<evidence type="ECO:0000256" key="1">
    <source>
        <dbReference type="ARBA" id="ARBA00004141"/>
    </source>
</evidence>